<organism evidence="2 3">
    <name type="scientific">Fimbriiglobus ruber</name>
    <dbReference type="NCBI Taxonomy" id="1908690"/>
    <lineage>
        <taxon>Bacteria</taxon>
        <taxon>Pseudomonadati</taxon>
        <taxon>Planctomycetota</taxon>
        <taxon>Planctomycetia</taxon>
        <taxon>Gemmatales</taxon>
        <taxon>Gemmataceae</taxon>
        <taxon>Fimbriiglobus</taxon>
    </lineage>
</organism>
<reference evidence="3" key="1">
    <citation type="submission" date="2017-06" db="EMBL/GenBank/DDBJ databases">
        <title>Genome analysis of Fimbriiglobus ruber SP5, the first member of the order Planctomycetales with confirmed chitinolytic capability.</title>
        <authorList>
            <person name="Ravin N.V."/>
            <person name="Rakitin A.L."/>
            <person name="Ivanova A.A."/>
            <person name="Beletsky A.V."/>
            <person name="Kulichevskaya I.S."/>
            <person name="Mardanov A.V."/>
            <person name="Dedysh S.N."/>
        </authorList>
    </citation>
    <scope>NUCLEOTIDE SEQUENCE [LARGE SCALE GENOMIC DNA]</scope>
    <source>
        <strain evidence="3">SP5</strain>
    </source>
</reference>
<dbReference type="OrthoDB" id="292205at2"/>
<sequence length="72" mass="7719">MRIIGIVLVVVGIIALAVPSFTFMTSERAVDTSFFKIDVQKPHTIVFNPIVGVVATVAGIAMIFASTKTVIR</sequence>
<evidence type="ECO:0000256" key="1">
    <source>
        <dbReference type="SAM" id="Phobius"/>
    </source>
</evidence>
<keyword evidence="1" id="KW-0472">Membrane</keyword>
<accession>A0A225DKZ0</accession>
<name>A0A225DKZ0_9BACT</name>
<proteinExistence type="predicted"/>
<dbReference type="RefSeq" id="WP_088255356.1">
    <property type="nucleotide sequence ID" value="NZ_NIDE01000005.1"/>
</dbReference>
<feature type="transmembrane region" description="Helical" evidence="1">
    <location>
        <begin position="45"/>
        <end position="65"/>
    </location>
</feature>
<protein>
    <recommendedName>
        <fullName evidence="4">DUF3185 domain-containing protein</fullName>
    </recommendedName>
</protein>
<keyword evidence="1" id="KW-0812">Transmembrane</keyword>
<keyword evidence="3" id="KW-1185">Reference proteome</keyword>
<keyword evidence="1" id="KW-1133">Transmembrane helix</keyword>
<evidence type="ECO:0000313" key="3">
    <source>
        <dbReference type="Proteomes" id="UP000214646"/>
    </source>
</evidence>
<dbReference type="Proteomes" id="UP000214646">
    <property type="component" value="Unassembled WGS sequence"/>
</dbReference>
<dbReference type="AlphaFoldDB" id="A0A225DKZ0"/>
<evidence type="ECO:0000313" key="2">
    <source>
        <dbReference type="EMBL" id="OWK42150.1"/>
    </source>
</evidence>
<comment type="caution">
    <text evidence="2">The sequence shown here is derived from an EMBL/GenBank/DDBJ whole genome shotgun (WGS) entry which is preliminary data.</text>
</comment>
<dbReference type="EMBL" id="NIDE01000005">
    <property type="protein sequence ID" value="OWK42150.1"/>
    <property type="molecule type" value="Genomic_DNA"/>
</dbReference>
<gene>
    <name evidence="2" type="ORF">FRUB_04228</name>
</gene>
<evidence type="ECO:0008006" key="4">
    <source>
        <dbReference type="Google" id="ProtNLM"/>
    </source>
</evidence>